<sequence length="146" mass="16754">MVVEYVQQWKLRGSESMLNSQMAAAYKNQQIMTASPEQLTLLLYNGALRFLNESIQALESGDKEKSHNANLRVQAIVHELMGTLDMNYEISQNWAALYEYIEHCLIEGNIQKDVQQLYNAKEILEDMRNTWQEAMKLAQQAKVAGV</sequence>
<evidence type="ECO:0000256" key="5">
    <source>
        <dbReference type="ARBA" id="ARBA00023186"/>
    </source>
</evidence>
<keyword evidence="8" id="KW-1185">Reference proteome</keyword>
<dbReference type="PANTHER" id="PTHR34773:SF1">
    <property type="entry name" value="FLAGELLAR SECRETION CHAPERONE FLIS"/>
    <property type="match status" value="1"/>
</dbReference>
<dbReference type="CDD" id="cd16098">
    <property type="entry name" value="FliS"/>
    <property type="match status" value="1"/>
</dbReference>
<gene>
    <name evidence="7" type="ordered locus">DSY3000</name>
</gene>
<comment type="similarity">
    <text evidence="2 6">Belongs to the FliS family.</text>
</comment>
<evidence type="ECO:0000313" key="8">
    <source>
        <dbReference type="Proteomes" id="UP000001946"/>
    </source>
</evidence>
<proteinExistence type="inferred from homology"/>
<evidence type="ECO:0000313" key="7">
    <source>
        <dbReference type="EMBL" id="BAE84789.1"/>
    </source>
</evidence>
<dbReference type="Pfam" id="PF02561">
    <property type="entry name" value="FliS"/>
    <property type="match status" value="1"/>
</dbReference>
<dbReference type="Proteomes" id="UP000001946">
    <property type="component" value="Chromosome"/>
</dbReference>
<keyword evidence="4 6" id="KW-1005">Bacterial flagellum biogenesis</keyword>
<dbReference type="Gene3D" id="1.20.120.340">
    <property type="entry name" value="Flagellar protein FliS"/>
    <property type="match status" value="1"/>
</dbReference>
<reference evidence="7 8" key="1">
    <citation type="journal article" date="2006" name="J. Bacteriol.">
        <title>Complete genome sequence of the dehalorespiring bacterium Desulfitobacterium hafniense Y51 and comparison with Dehalococcoides ethenogenes 195.</title>
        <authorList>
            <person name="Nonaka H."/>
            <person name="Keresztes G."/>
            <person name="Shinoda Y."/>
            <person name="Ikenaga Y."/>
            <person name="Abe M."/>
            <person name="Naito K."/>
            <person name="Inatomi K."/>
            <person name="Furukawa K."/>
            <person name="Inui M."/>
            <person name="Yukawa H."/>
        </authorList>
    </citation>
    <scope>NUCLEOTIDE SEQUENCE [LARGE SCALE GENOMIC DNA]</scope>
    <source>
        <strain evidence="7 8">Y51</strain>
    </source>
</reference>
<dbReference type="GO" id="GO:0005829">
    <property type="term" value="C:cytosol"/>
    <property type="evidence" value="ECO:0007669"/>
    <property type="project" value="UniProtKB-SubCell"/>
</dbReference>
<dbReference type="PIRSF" id="PIRSF039090">
    <property type="entry name" value="Flis"/>
    <property type="match status" value="1"/>
</dbReference>
<dbReference type="GO" id="GO:0071973">
    <property type="term" value="P:bacterial-type flagellum-dependent cell motility"/>
    <property type="evidence" value="ECO:0007669"/>
    <property type="project" value="TreeGrafter"/>
</dbReference>
<dbReference type="InterPro" id="IPR003713">
    <property type="entry name" value="FliS"/>
</dbReference>
<dbReference type="NCBIfam" id="TIGR00208">
    <property type="entry name" value="fliS"/>
    <property type="match status" value="1"/>
</dbReference>
<dbReference type="HOGENOM" id="CLU_080373_3_2_9"/>
<name>Q24T53_DESHY</name>
<dbReference type="KEGG" id="dsy:DSY3000"/>
<accession>Q24T53</accession>
<protein>
    <recommendedName>
        <fullName evidence="6">Flagellar secretion chaperone FliS</fullName>
    </recommendedName>
</protein>
<dbReference type="eggNOG" id="COG1516">
    <property type="taxonomic scope" value="Bacteria"/>
</dbReference>
<evidence type="ECO:0000256" key="3">
    <source>
        <dbReference type="ARBA" id="ARBA00022490"/>
    </source>
</evidence>
<evidence type="ECO:0000256" key="4">
    <source>
        <dbReference type="ARBA" id="ARBA00022795"/>
    </source>
</evidence>
<dbReference type="SUPFAM" id="SSF101116">
    <property type="entry name" value="Flagellar export chaperone FliS"/>
    <property type="match status" value="1"/>
</dbReference>
<evidence type="ECO:0000256" key="6">
    <source>
        <dbReference type="PIRNR" id="PIRNR039090"/>
    </source>
</evidence>
<comment type="subcellular location">
    <subcellularLocation>
        <location evidence="1 6">Cytoplasm</location>
        <location evidence="1 6">Cytosol</location>
    </subcellularLocation>
</comment>
<keyword evidence="3 6" id="KW-0963">Cytoplasm</keyword>
<organism evidence="7 8">
    <name type="scientific">Desulfitobacterium hafniense (strain Y51)</name>
    <dbReference type="NCBI Taxonomy" id="138119"/>
    <lineage>
        <taxon>Bacteria</taxon>
        <taxon>Bacillati</taxon>
        <taxon>Bacillota</taxon>
        <taxon>Clostridia</taxon>
        <taxon>Eubacteriales</taxon>
        <taxon>Desulfitobacteriaceae</taxon>
        <taxon>Desulfitobacterium</taxon>
    </lineage>
</organism>
<dbReference type="AlphaFoldDB" id="Q24T53"/>
<dbReference type="InterPro" id="IPR036584">
    <property type="entry name" value="FliS_sf"/>
</dbReference>
<dbReference type="GO" id="GO:0044780">
    <property type="term" value="P:bacterial-type flagellum assembly"/>
    <property type="evidence" value="ECO:0007669"/>
    <property type="project" value="InterPro"/>
</dbReference>
<dbReference type="PANTHER" id="PTHR34773">
    <property type="entry name" value="FLAGELLAR SECRETION CHAPERONE FLIS"/>
    <property type="match status" value="1"/>
</dbReference>
<dbReference type="STRING" id="138119.DSY3000"/>
<dbReference type="EMBL" id="AP008230">
    <property type="protein sequence ID" value="BAE84789.1"/>
    <property type="molecule type" value="Genomic_DNA"/>
</dbReference>
<keyword evidence="5" id="KW-0143">Chaperone</keyword>
<evidence type="ECO:0000256" key="1">
    <source>
        <dbReference type="ARBA" id="ARBA00004514"/>
    </source>
</evidence>
<evidence type="ECO:0000256" key="2">
    <source>
        <dbReference type="ARBA" id="ARBA00008787"/>
    </source>
</evidence>